<dbReference type="OrthoDB" id="2896980at2759"/>
<dbReference type="GeneID" id="63844794"/>
<evidence type="ECO:0000313" key="2">
    <source>
        <dbReference type="Proteomes" id="UP000800039"/>
    </source>
</evidence>
<feature type="non-terminal residue" evidence="1">
    <location>
        <position position="1"/>
    </location>
</feature>
<reference evidence="1" key="1">
    <citation type="submission" date="2020-01" db="EMBL/GenBank/DDBJ databases">
        <authorList>
            <consortium name="DOE Joint Genome Institute"/>
            <person name="Haridas S."/>
            <person name="Albert R."/>
            <person name="Binder M."/>
            <person name="Bloem J."/>
            <person name="Labutti K."/>
            <person name="Salamov A."/>
            <person name="Andreopoulos B."/>
            <person name="Baker S.E."/>
            <person name="Barry K."/>
            <person name="Bills G."/>
            <person name="Bluhm B.H."/>
            <person name="Cannon C."/>
            <person name="Castanera R."/>
            <person name="Culley D.E."/>
            <person name="Daum C."/>
            <person name="Ezra D."/>
            <person name="Gonzalez J.B."/>
            <person name="Henrissat B."/>
            <person name="Kuo A."/>
            <person name="Liang C."/>
            <person name="Lipzen A."/>
            <person name="Lutzoni F."/>
            <person name="Magnuson J."/>
            <person name="Mondo S."/>
            <person name="Nolan M."/>
            <person name="Ohm R."/>
            <person name="Pangilinan J."/>
            <person name="Park H.-J."/>
            <person name="Ramirez L."/>
            <person name="Alfaro M."/>
            <person name="Sun H."/>
            <person name="Tritt A."/>
            <person name="Yoshinaga Y."/>
            <person name="Zwiers L.-H."/>
            <person name="Turgeon B.G."/>
            <person name="Goodwin S.B."/>
            <person name="Spatafora J.W."/>
            <person name="Crous P.W."/>
            <person name="Grigoriev I.V."/>
        </authorList>
    </citation>
    <scope>NUCLEOTIDE SEQUENCE</scope>
    <source>
        <strain evidence="1">CBS 394.84</strain>
    </source>
</reference>
<protein>
    <submittedName>
        <fullName evidence="1">Uncharacterized protein</fullName>
    </submittedName>
</protein>
<dbReference type="RefSeq" id="XP_040791446.1">
    <property type="nucleotide sequence ID" value="XM_040927541.1"/>
</dbReference>
<dbReference type="AlphaFoldDB" id="A0A9P4GM26"/>
<organism evidence="1 2">
    <name type="scientific">Cucurbitaria berberidis CBS 394.84</name>
    <dbReference type="NCBI Taxonomy" id="1168544"/>
    <lineage>
        <taxon>Eukaryota</taxon>
        <taxon>Fungi</taxon>
        <taxon>Dikarya</taxon>
        <taxon>Ascomycota</taxon>
        <taxon>Pezizomycotina</taxon>
        <taxon>Dothideomycetes</taxon>
        <taxon>Pleosporomycetidae</taxon>
        <taxon>Pleosporales</taxon>
        <taxon>Pleosporineae</taxon>
        <taxon>Cucurbitariaceae</taxon>
        <taxon>Cucurbitaria</taxon>
    </lineage>
</organism>
<sequence>ETEADVVEASALYILAPIYEILHELYAGKWVRSAERTHVTPNEEAEEKECVRYDLTFQTPSYNGIQGETIAILEYKKRNMIRYDDFKATLLSAHASEITIQSLKDEIEDQDKETYLQRNAQAYSKQVCKYAATSRCQHVALFNWDNLLLYRFDRAKIGKGDTGDQANLTWVNESGIGGKFVQKCYIRKAILGWILKAFED</sequence>
<dbReference type="Proteomes" id="UP000800039">
    <property type="component" value="Unassembled WGS sequence"/>
</dbReference>
<dbReference type="EMBL" id="ML976615">
    <property type="protein sequence ID" value="KAF1848883.1"/>
    <property type="molecule type" value="Genomic_DNA"/>
</dbReference>
<accession>A0A9P4GM26</accession>
<name>A0A9P4GM26_9PLEO</name>
<keyword evidence="2" id="KW-1185">Reference proteome</keyword>
<comment type="caution">
    <text evidence="1">The sequence shown here is derived from an EMBL/GenBank/DDBJ whole genome shotgun (WGS) entry which is preliminary data.</text>
</comment>
<feature type="non-terminal residue" evidence="1">
    <location>
        <position position="200"/>
    </location>
</feature>
<gene>
    <name evidence="1" type="ORF">K460DRAFT_269035</name>
</gene>
<proteinExistence type="predicted"/>
<evidence type="ECO:0000313" key="1">
    <source>
        <dbReference type="EMBL" id="KAF1848883.1"/>
    </source>
</evidence>